<evidence type="ECO:0000256" key="4">
    <source>
        <dbReference type="ARBA" id="ARBA00035499"/>
    </source>
</evidence>
<evidence type="ECO:0000313" key="5">
    <source>
        <dbReference type="EMBL" id="PIR83267.1"/>
    </source>
</evidence>
<dbReference type="NCBIfam" id="TIGR01066">
    <property type="entry name" value="rplM_bact"/>
    <property type="match status" value="1"/>
</dbReference>
<reference evidence="6" key="1">
    <citation type="submission" date="2017-09" db="EMBL/GenBank/DDBJ databases">
        <title>Depth-based differentiation of microbial function through sediment-hosted aquifers and enrichment of novel symbionts in the deep terrestrial subsurface.</title>
        <authorList>
            <person name="Probst A.J."/>
            <person name="Ladd B."/>
            <person name="Jarett J.K."/>
            <person name="Geller-Mcgrath D.E."/>
            <person name="Sieber C.M.K."/>
            <person name="Emerson J.B."/>
            <person name="Anantharaman K."/>
            <person name="Thomas B.C."/>
            <person name="Malmstrom R."/>
            <person name="Stieglmeier M."/>
            <person name="Klingl A."/>
            <person name="Woyke T."/>
            <person name="Ryan C.M."/>
            <person name="Banfield J.F."/>
        </authorList>
    </citation>
    <scope>NUCLEOTIDE SEQUENCE [LARGE SCALE GENOMIC DNA]</scope>
</reference>
<dbReference type="GO" id="GO:0006412">
    <property type="term" value="P:translation"/>
    <property type="evidence" value="ECO:0007669"/>
    <property type="project" value="InterPro"/>
</dbReference>
<dbReference type="AlphaFoldDB" id="A0A2H0UA58"/>
<dbReference type="SUPFAM" id="SSF52161">
    <property type="entry name" value="Ribosomal protein L13"/>
    <property type="match status" value="1"/>
</dbReference>
<dbReference type="GO" id="GO:1990904">
    <property type="term" value="C:ribonucleoprotein complex"/>
    <property type="evidence" value="ECO:0007669"/>
    <property type="project" value="UniProtKB-KW"/>
</dbReference>
<dbReference type="EMBL" id="PFBL01000011">
    <property type="protein sequence ID" value="PIR83267.1"/>
    <property type="molecule type" value="Genomic_DNA"/>
</dbReference>
<dbReference type="Gene3D" id="3.90.1180.10">
    <property type="entry name" value="Ribosomal protein L13"/>
    <property type="match status" value="1"/>
</dbReference>
<comment type="caution">
    <text evidence="5">The sequence shown here is derived from an EMBL/GenBank/DDBJ whole genome shotgun (WGS) entry which is preliminary data.</text>
</comment>
<dbReference type="PANTHER" id="PTHR11545:SF2">
    <property type="entry name" value="LARGE RIBOSOMAL SUBUNIT PROTEIN UL13M"/>
    <property type="match status" value="1"/>
</dbReference>
<organism evidence="5 6">
    <name type="scientific">Candidatus Kaiserbacteria bacterium CG10_big_fil_rev_8_21_14_0_10_56_12</name>
    <dbReference type="NCBI Taxonomy" id="1974611"/>
    <lineage>
        <taxon>Bacteria</taxon>
        <taxon>Candidatus Kaiseribacteriota</taxon>
    </lineage>
</organism>
<proteinExistence type="inferred from homology"/>
<evidence type="ECO:0000256" key="2">
    <source>
        <dbReference type="ARBA" id="ARBA00022980"/>
    </source>
</evidence>
<dbReference type="CDD" id="cd00392">
    <property type="entry name" value="Ribosomal_L13"/>
    <property type="match status" value="1"/>
</dbReference>
<dbReference type="Pfam" id="PF00572">
    <property type="entry name" value="Ribosomal_L13"/>
    <property type="match status" value="1"/>
</dbReference>
<evidence type="ECO:0000313" key="6">
    <source>
        <dbReference type="Proteomes" id="UP000230179"/>
    </source>
</evidence>
<evidence type="ECO:0000256" key="3">
    <source>
        <dbReference type="ARBA" id="ARBA00023274"/>
    </source>
</evidence>
<protein>
    <recommendedName>
        <fullName evidence="4">50S ribosomal protein L13</fullName>
    </recommendedName>
</protein>
<name>A0A2H0UA58_9BACT</name>
<comment type="similarity">
    <text evidence="1">Belongs to the universal ribosomal protein uL13 family.</text>
</comment>
<dbReference type="PIRSF" id="PIRSF002181">
    <property type="entry name" value="Ribosomal_L13"/>
    <property type="match status" value="1"/>
</dbReference>
<dbReference type="GO" id="GO:0005840">
    <property type="term" value="C:ribosome"/>
    <property type="evidence" value="ECO:0007669"/>
    <property type="project" value="UniProtKB-KW"/>
</dbReference>
<evidence type="ECO:0000256" key="1">
    <source>
        <dbReference type="ARBA" id="ARBA00006227"/>
    </source>
</evidence>
<dbReference type="Proteomes" id="UP000230179">
    <property type="component" value="Unassembled WGS sequence"/>
</dbReference>
<dbReference type="PANTHER" id="PTHR11545">
    <property type="entry name" value="RIBOSOMAL PROTEIN L13"/>
    <property type="match status" value="1"/>
</dbReference>
<dbReference type="GO" id="GO:0003729">
    <property type="term" value="F:mRNA binding"/>
    <property type="evidence" value="ECO:0007669"/>
    <property type="project" value="TreeGrafter"/>
</dbReference>
<dbReference type="InterPro" id="IPR005822">
    <property type="entry name" value="Ribosomal_uL13"/>
</dbReference>
<keyword evidence="2 5" id="KW-0689">Ribosomal protein</keyword>
<dbReference type="InterPro" id="IPR036899">
    <property type="entry name" value="Ribosomal_uL13_sf"/>
</dbReference>
<gene>
    <name evidence="5" type="primary">rplM</name>
    <name evidence="5" type="ORF">COU19_01595</name>
</gene>
<dbReference type="GO" id="GO:0017148">
    <property type="term" value="P:negative regulation of translation"/>
    <property type="evidence" value="ECO:0007669"/>
    <property type="project" value="TreeGrafter"/>
</dbReference>
<dbReference type="GO" id="GO:0003735">
    <property type="term" value="F:structural constituent of ribosome"/>
    <property type="evidence" value="ECO:0007669"/>
    <property type="project" value="InterPro"/>
</dbReference>
<accession>A0A2H0UA58</accession>
<dbReference type="InterPro" id="IPR005823">
    <property type="entry name" value="Ribosomal_uL13_bac-type"/>
</dbReference>
<keyword evidence="3" id="KW-0687">Ribonucleoprotein</keyword>
<sequence>MTPKKVAPTTHTIDATDRTLGRVASEAAHALLGKRSVHFVKNQALPVTVVIENASKLHLPKRRVEGKVYTHYTGYPGGLREVRMDMMIDKKGIAEVVRKTVDGMIPRNKLRAPRMKNLIVKA</sequence>